<dbReference type="PANTHER" id="PTHR44102:SF10">
    <property type="match status" value="1"/>
</dbReference>
<protein>
    <submittedName>
        <fullName evidence="4">Tetratricopeptide repeat protein 7B-like</fullName>
    </submittedName>
</protein>
<proteinExistence type="predicted"/>
<evidence type="ECO:0000313" key="5">
    <source>
        <dbReference type="Proteomes" id="UP000275267"/>
    </source>
</evidence>
<dbReference type="InterPro" id="IPR011990">
    <property type="entry name" value="TPR-like_helical_dom_sf"/>
</dbReference>
<dbReference type="PROSITE" id="PS50005">
    <property type="entry name" value="TPR"/>
    <property type="match status" value="1"/>
</dbReference>
<feature type="region of interest" description="Disordered" evidence="2">
    <location>
        <begin position="38"/>
        <end position="92"/>
    </location>
</feature>
<reference evidence="5" key="1">
    <citation type="journal article" date="2019" name="Nat. Commun.">
        <title>The genome of broomcorn millet.</title>
        <authorList>
            <person name="Zou C."/>
            <person name="Miki D."/>
            <person name="Li D."/>
            <person name="Tang Q."/>
            <person name="Xiao L."/>
            <person name="Rajput S."/>
            <person name="Deng P."/>
            <person name="Jia W."/>
            <person name="Huang R."/>
            <person name="Zhang M."/>
            <person name="Sun Y."/>
            <person name="Hu J."/>
            <person name="Fu X."/>
            <person name="Schnable P.S."/>
            <person name="Li F."/>
            <person name="Zhang H."/>
            <person name="Feng B."/>
            <person name="Zhu X."/>
            <person name="Liu R."/>
            <person name="Schnable J.C."/>
            <person name="Zhu J.-K."/>
            <person name="Zhang H."/>
        </authorList>
    </citation>
    <scope>NUCLEOTIDE SEQUENCE [LARGE SCALE GENOMIC DNA]</scope>
</reference>
<dbReference type="Proteomes" id="UP000275267">
    <property type="component" value="Unassembled WGS sequence"/>
</dbReference>
<comment type="caution">
    <text evidence="4">The sequence shown here is derived from an EMBL/GenBank/DDBJ whole genome shotgun (WGS) entry which is preliminary data.</text>
</comment>
<evidence type="ECO:0000313" key="4">
    <source>
        <dbReference type="EMBL" id="RLN16077.1"/>
    </source>
</evidence>
<feature type="repeat" description="TPR" evidence="1">
    <location>
        <begin position="802"/>
        <end position="835"/>
    </location>
</feature>
<feature type="compositionally biased region" description="Low complexity" evidence="2">
    <location>
        <begin position="76"/>
        <end position="91"/>
    </location>
</feature>
<organism evidence="4 5">
    <name type="scientific">Panicum miliaceum</name>
    <name type="common">Proso millet</name>
    <name type="synonym">Broomcorn millet</name>
    <dbReference type="NCBI Taxonomy" id="4540"/>
    <lineage>
        <taxon>Eukaryota</taxon>
        <taxon>Viridiplantae</taxon>
        <taxon>Streptophyta</taxon>
        <taxon>Embryophyta</taxon>
        <taxon>Tracheophyta</taxon>
        <taxon>Spermatophyta</taxon>
        <taxon>Magnoliopsida</taxon>
        <taxon>Liliopsida</taxon>
        <taxon>Poales</taxon>
        <taxon>Poaceae</taxon>
        <taxon>PACMAD clade</taxon>
        <taxon>Panicoideae</taxon>
        <taxon>Panicodae</taxon>
        <taxon>Paniceae</taxon>
        <taxon>Panicinae</taxon>
        <taxon>Panicum</taxon>
        <taxon>Panicum sect. Panicum</taxon>
    </lineage>
</organism>
<dbReference type="EMBL" id="PQIB02000005">
    <property type="protein sequence ID" value="RLN16077.1"/>
    <property type="molecule type" value="Genomic_DNA"/>
</dbReference>
<dbReference type="Gene3D" id="1.25.40.10">
    <property type="entry name" value="Tetratricopeptide repeat domain"/>
    <property type="match status" value="2"/>
</dbReference>
<dbReference type="OrthoDB" id="29013at2759"/>
<dbReference type="GO" id="GO:0051726">
    <property type="term" value="P:regulation of cell cycle"/>
    <property type="evidence" value="ECO:0007669"/>
    <property type="project" value="InterPro"/>
</dbReference>
<dbReference type="InterPro" id="IPR003175">
    <property type="entry name" value="CDI_dom"/>
</dbReference>
<dbReference type="InterPro" id="IPR019734">
    <property type="entry name" value="TPR_rpt"/>
</dbReference>
<gene>
    <name evidence="4" type="ORF">C2845_PM02G38150</name>
</gene>
<keyword evidence="1" id="KW-0802">TPR repeat</keyword>
<dbReference type="GO" id="GO:0005634">
    <property type="term" value="C:nucleus"/>
    <property type="evidence" value="ECO:0007669"/>
    <property type="project" value="InterPro"/>
</dbReference>
<dbReference type="SUPFAM" id="SSF48452">
    <property type="entry name" value="TPR-like"/>
    <property type="match status" value="3"/>
</dbReference>
<dbReference type="Pfam" id="PF02234">
    <property type="entry name" value="CDI"/>
    <property type="match status" value="1"/>
</dbReference>
<dbReference type="InterPro" id="IPR043376">
    <property type="entry name" value="NPG1-like"/>
</dbReference>
<dbReference type="STRING" id="4540.A0A3L6S570"/>
<feature type="compositionally biased region" description="Basic and acidic residues" evidence="2">
    <location>
        <begin position="56"/>
        <end position="70"/>
    </location>
</feature>
<dbReference type="AlphaFoldDB" id="A0A3L6S570"/>
<feature type="domain" description="Cyclin-dependent kinase inhibitor" evidence="3">
    <location>
        <begin position="155"/>
        <end position="197"/>
    </location>
</feature>
<dbReference type="GO" id="GO:0004861">
    <property type="term" value="F:cyclin-dependent protein serine/threonine kinase inhibitor activity"/>
    <property type="evidence" value="ECO:0007669"/>
    <property type="project" value="InterPro"/>
</dbReference>
<name>A0A3L6S570_PANMI</name>
<dbReference type="SMART" id="SM00028">
    <property type="entry name" value="TPR"/>
    <property type="match status" value="6"/>
</dbReference>
<dbReference type="PANTHER" id="PTHR44102">
    <property type="entry name" value="PROTEIN NPG1"/>
    <property type="match status" value="1"/>
</dbReference>
<feature type="region of interest" description="Disordered" evidence="2">
    <location>
        <begin position="127"/>
        <end position="146"/>
    </location>
</feature>
<sequence>MGKYMRKGKVSGEVALMEVPGGALLGVRTRSRTLALQRAQRPLDKGDAEDAAGEYLELRSRRLEKPHKEQAPAPAPKRGAGKKAAAASPALADDEVEGSFGENMLDFDAMERSTRETTPCSLIRNSEMISTPGSTTKSKSSNSMTSRRRMEASVCRFIPSSLEMEEFFTAAEQHEQHTFREKYNFCPVNDCPLPGRYHIACRCPRQLLLLTAQMNRMDRAVQLSEYVDIKDGLNRRYSSPNFVIEQHANNTGMEDAELSLQRVGSLNYEEARALLGRVEYQRGHIEEALRVFDGIKVSTLIPEMKISMARKVGQQKPRPYSSSPALPFHAVTVLMETIYLKALALNDLGRFEEAARECSTILDIVESAVPEGLPSNFGNDCNLNETICRAVELLPELWKLGGFSLETVSSYRRALVTNWNLDAKTIAKIQKELAIFLLYSGCEASPPKLRCQLDGLFVPQNNLEEAILLLLILLMKFNLRRIERDPTVMHHLAFALSVSGQLKPLARQFEALLPGILDNREWLYNVALCYLASDDDLTALDLLRKVLKSGEDSNSFKELLLASKICCESSARVGEGVLYARKALAIQHGCCDQMDVVAGRLLGISLSNQARYATTDIERSSQQHEALEVLGNAGKKAHNRDFGTIYSLSLENAVQRKLDTAARYAKKLLKLEAGSELKTWLLISRIMSAQKRFEDAERIVNAALDQAGKWSQGDLLQTKAKIQIAQGQFRKAIETYTQILALIQVRMKSFGAGISVLQGTKTDKSLEIKTWYDLALLYLRMSQWKDAELCISKIKAISPYSPFACHATGKLLEAKGLAKEALQAYSTALDLEPKHVPSLISTATVLRQLCEKPLPAMRCFLTDALRVDRTNHVAWFNLGLLYEDEGDSAAIEAAECFKAAAVLEETAPAEPFR</sequence>
<evidence type="ECO:0000259" key="3">
    <source>
        <dbReference type="Pfam" id="PF02234"/>
    </source>
</evidence>
<evidence type="ECO:0000256" key="1">
    <source>
        <dbReference type="PROSITE-ProRule" id="PRU00339"/>
    </source>
</evidence>
<evidence type="ECO:0000256" key="2">
    <source>
        <dbReference type="SAM" id="MobiDB-lite"/>
    </source>
</evidence>
<accession>A0A3L6S570</accession>
<keyword evidence="5" id="KW-1185">Reference proteome</keyword>
<feature type="compositionally biased region" description="Low complexity" evidence="2">
    <location>
        <begin position="130"/>
        <end position="145"/>
    </location>
</feature>